<comment type="caution">
    <text evidence="4">The sequence shown here is derived from an EMBL/GenBank/DDBJ whole genome shotgun (WGS) entry which is preliminary data.</text>
</comment>
<evidence type="ECO:0000313" key="5">
    <source>
        <dbReference type="Proteomes" id="UP001204562"/>
    </source>
</evidence>
<feature type="region of interest" description="Disordered" evidence="2">
    <location>
        <begin position="306"/>
        <end position="325"/>
    </location>
</feature>
<gene>
    <name evidence="4" type="ORF">NE579_00240</name>
</gene>
<evidence type="ECO:0000256" key="3">
    <source>
        <dbReference type="SAM" id="Phobius"/>
    </source>
</evidence>
<protein>
    <submittedName>
        <fullName evidence="4">Uncharacterized protein</fullName>
    </submittedName>
</protein>
<name>A0AAW5JKK4_9FIRM</name>
<evidence type="ECO:0000256" key="1">
    <source>
        <dbReference type="SAM" id="Coils"/>
    </source>
</evidence>
<keyword evidence="3" id="KW-1133">Transmembrane helix</keyword>
<dbReference type="RefSeq" id="WP_256302838.1">
    <property type="nucleotide sequence ID" value="NZ_JANFYS010000001.1"/>
</dbReference>
<keyword evidence="3" id="KW-0812">Transmembrane</keyword>
<dbReference type="EMBL" id="JANFYS010000001">
    <property type="protein sequence ID" value="MCQ4768895.1"/>
    <property type="molecule type" value="Genomic_DNA"/>
</dbReference>
<organism evidence="4 5">
    <name type="scientific">Intestinimonas massiliensis</name>
    <name type="common">ex Afouda et al. 2020</name>
    <dbReference type="NCBI Taxonomy" id="1673721"/>
    <lineage>
        <taxon>Bacteria</taxon>
        <taxon>Bacillati</taxon>
        <taxon>Bacillota</taxon>
        <taxon>Clostridia</taxon>
        <taxon>Eubacteriales</taxon>
        <taxon>Intestinimonas</taxon>
    </lineage>
</organism>
<feature type="coiled-coil region" evidence="1">
    <location>
        <begin position="34"/>
        <end position="90"/>
    </location>
</feature>
<keyword evidence="1" id="KW-0175">Coiled coil</keyword>
<feature type="transmembrane region" description="Helical" evidence="3">
    <location>
        <begin position="12"/>
        <end position="32"/>
    </location>
</feature>
<keyword evidence="3" id="KW-0472">Membrane</keyword>
<evidence type="ECO:0000313" key="4">
    <source>
        <dbReference type="EMBL" id="MCQ4768895.1"/>
    </source>
</evidence>
<evidence type="ECO:0000256" key="2">
    <source>
        <dbReference type="SAM" id="MobiDB-lite"/>
    </source>
</evidence>
<sequence>MEKGGTPVDGKKGTILLAGAAVLLALTIWQGWTLREQGEQIAGLRRSVQDLGREVQSLSGTVQRTVRDALEEADSLLSSYEVEMAGLDAQTRSALAEVTLWPKEYREGMTAVLLVSDGQTGDTRREPMADNGAHGFACTLSLPLEGEGWWTLNAELSDGGTVAREKMEYSLDAWSVLPHYGGGSWSGKPERVGDAFVPPLDYDVWIEDPDGTRADLTDTEFRMYCNGALVFSAAGVLSETASSGGEAMWTCRDWQESYPAQEGDTFLLTFRGVDRPTGVGYEFPIEVWYMTEGGGIRQGVPSDVQGGKLMASGLDRPSIEWPDEP</sequence>
<dbReference type="Proteomes" id="UP001204562">
    <property type="component" value="Unassembled WGS sequence"/>
</dbReference>
<proteinExistence type="predicted"/>
<dbReference type="AlphaFoldDB" id="A0AAW5JKK4"/>
<accession>A0AAW5JKK4</accession>
<reference evidence="4" key="1">
    <citation type="submission" date="2022-06" db="EMBL/GenBank/DDBJ databases">
        <title>Isolation of gut microbiota from human fecal samples.</title>
        <authorList>
            <person name="Pamer E.G."/>
            <person name="Barat B."/>
            <person name="Waligurski E."/>
            <person name="Medina S."/>
            <person name="Paddock L."/>
            <person name="Mostad J."/>
        </authorList>
    </citation>
    <scope>NUCLEOTIDE SEQUENCE</scope>
    <source>
        <strain evidence="4">DFI.9.91</strain>
    </source>
</reference>